<feature type="domain" description="Histidine kinase" evidence="15">
    <location>
        <begin position="339"/>
        <end position="534"/>
    </location>
</feature>
<dbReference type="SMART" id="SM00387">
    <property type="entry name" value="HATPase_c"/>
    <property type="match status" value="1"/>
</dbReference>
<gene>
    <name evidence="16" type="ORF">EDD72_11616</name>
</gene>
<comment type="subcellular location">
    <subcellularLocation>
        <location evidence="2">Cell membrane</location>
        <topology evidence="2">Multi-pass membrane protein</topology>
    </subcellularLocation>
</comment>
<dbReference type="InterPro" id="IPR000014">
    <property type="entry name" value="PAS"/>
</dbReference>
<sequence>MNRIKNWFSLLPIRTRITLVTSTIIIIAILAGSALLIKNVYQALEEEQGNRVLAIGRTIAQLETIKDNIGKPNGWKKIQPIAERVRLATNVDYVVIFDMKRIRYSHPIEAKIGTVFQGGDEGPALGQQEYMSLAKGIGGIAIRSFVPIMDREGEKQIGVVIVGTILPTVYQLIFEHKWDLILSITLGVVVGLFGAWLLTNSIKRQIFNLEPVEIARLLEERESIINTIDEGIIAIDQNKKIKVMNDRAAQIIGTNQNVIGHTIEEVIPNTKLPMVMESKKPQLRQMMVLNKTIVMVNRLPIVVKNKTVGAVATFQDRTEVVSLAEELTGIRKFSDVLRAQNHEFMNKFHTIAGLIQLKRYDDALNLIMNYTEEKEELSRFLMERIKDTSISGLILGKISHAKELGVDLIVDRQSYLSHLPSFLSTHDIILIIGNLLENAIDATIEKKEQPKLVQLRLETTPTQLIISVKDNGIGIPEELKEKIFEMGYTTKKGKGQGIGLTLVLQHVKAYQGDIEVITNIEKGTNVIVSIPLKEN</sequence>
<evidence type="ECO:0000256" key="9">
    <source>
        <dbReference type="ARBA" id="ARBA00022777"/>
    </source>
</evidence>
<keyword evidence="4" id="KW-1003">Cell membrane</keyword>
<evidence type="ECO:0000256" key="1">
    <source>
        <dbReference type="ARBA" id="ARBA00000085"/>
    </source>
</evidence>
<dbReference type="EC" id="2.7.13.3" evidence="3"/>
<dbReference type="SUPFAM" id="SSF55890">
    <property type="entry name" value="Sporulation response regulatory protein Spo0B"/>
    <property type="match status" value="1"/>
</dbReference>
<dbReference type="AlphaFoldDB" id="A0A4R3KBP1"/>
<evidence type="ECO:0000313" key="16">
    <source>
        <dbReference type="EMBL" id="TCS80596.1"/>
    </source>
</evidence>
<dbReference type="InterPro" id="IPR033463">
    <property type="entry name" value="sCache_3"/>
</dbReference>
<dbReference type="InterPro" id="IPR039506">
    <property type="entry name" value="SPOB_a"/>
</dbReference>
<dbReference type="GO" id="GO:0005524">
    <property type="term" value="F:ATP binding"/>
    <property type="evidence" value="ECO:0007669"/>
    <property type="project" value="UniProtKB-KW"/>
</dbReference>
<feature type="transmembrane region" description="Helical" evidence="14">
    <location>
        <begin position="17"/>
        <end position="37"/>
    </location>
</feature>
<proteinExistence type="predicted"/>
<dbReference type="CDD" id="cd00130">
    <property type="entry name" value="PAS"/>
    <property type="match status" value="1"/>
</dbReference>
<dbReference type="GO" id="GO:0005886">
    <property type="term" value="C:plasma membrane"/>
    <property type="evidence" value="ECO:0007669"/>
    <property type="project" value="UniProtKB-SubCell"/>
</dbReference>
<dbReference type="Pfam" id="PF14689">
    <property type="entry name" value="SPOB_a"/>
    <property type="match status" value="1"/>
</dbReference>
<evidence type="ECO:0000256" key="2">
    <source>
        <dbReference type="ARBA" id="ARBA00004651"/>
    </source>
</evidence>
<dbReference type="InterPro" id="IPR035965">
    <property type="entry name" value="PAS-like_dom_sf"/>
</dbReference>
<dbReference type="PROSITE" id="PS50109">
    <property type="entry name" value="HIS_KIN"/>
    <property type="match status" value="1"/>
</dbReference>
<dbReference type="SMART" id="SM00091">
    <property type="entry name" value="PAS"/>
    <property type="match status" value="1"/>
</dbReference>
<evidence type="ECO:0000256" key="5">
    <source>
        <dbReference type="ARBA" id="ARBA00022553"/>
    </source>
</evidence>
<evidence type="ECO:0000256" key="11">
    <source>
        <dbReference type="ARBA" id="ARBA00022989"/>
    </source>
</evidence>
<feature type="transmembrane region" description="Helical" evidence="14">
    <location>
        <begin position="180"/>
        <end position="199"/>
    </location>
</feature>
<evidence type="ECO:0000256" key="13">
    <source>
        <dbReference type="ARBA" id="ARBA00023136"/>
    </source>
</evidence>
<dbReference type="InterPro" id="IPR016120">
    <property type="entry name" value="Sig_transdc_His_kin_SpoOB"/>
</dbReference>
<evidence type="ECO:0000259" key="15">
    <source>
        <dbReference type="PROSITE" id="PS50109"/>
    </source>
</evidence>
<dbReference type="SUPFAM" id="SSF55785">
    <property type="entry name" value="PYP-like sensor domain (PAS domain)"/>
    <property type="match status" value="1"/>
</dbReference>
<dbReference type="Gene3D" id="1.10.287.130">
    <property type="match status" value="1"/>
</dbReference>
<name>A0A4R3KBP1_9BACI</name>
<evidence type="ECO:0000256" key="10">
    <source>
        <dbReference type="ARBA" id="ARBA00022840"/>
    </source>
</evidence>
<reference evidence="16 17" key="1">
    <citation type="submission" date="2019-03" db="EMBL/GenBank/DDBJ databases">
        <title>Genomic Encyclopedia of Type Strains, Phase IV (KMG-IV): sequencing the most valuable type-strain genomes for metagenomic binning, comparative biology and taxonomic classification.</title>
        <authorList>
            <person name="Goeker M."/>
        </authorList>
    </citation>
    <scope>NUCLEOTIDE SEQUENCE [LARGE SCALE GENOMIC DNA]</scope>
    <source>
        <strain evidence="16 17">DSM 23802</strain>
    </source>
</reference>
<dbReference type="FunFam" id="3.30.450.20:FF:000018">
    <property type="entry name" value="Sensor histidine kinase DcuS"/>
    <property type="match status" value="1"/>
</dbReference>
<dbReference type="GO" id="GO:0000155">
    <property type="term" value="F:phosphorelay sensor kinase activity"/>
    <property type="evidence" value="ECO:0007669"/>
    <property type="project" value="InterPro"/>
</dbReference>
<dbReference type="Pfam" id="PF17203">
    <property type="entry name" value="sCache_3_2"/>
    <property type="match status" value="1"/>
</dbReference>
<dbReference type="Gene3D" id="3.30.565.10">
    <property type="entry name" value="Histidine kinase-like ATPase, C-terminal domain"/>
    <property type="match status" value="1"/>
</dbReference>
<dbReference type="InterPro" id="IPR004358">
    <property type="entry name" value="Sig_transdc_His_kin-like_C"/>
</dbReference>
<dbReference type="Pfam" id="PF02518">
    <property type="entry name" value="HATPase_c"/>
    <property type="match status" value="1"/>
</dbReference>
<evidence type="ECO:0000256" key="14">
    <source>
        <dbReference type="SAM" id="Phobius"/>
    </source>
</evidence>
<keyword evidence="7 14" id="KW-0812">Transmembrane</keyword>
<evidence type="ECO:0000256" key="6">
    <source>
        <dbReference type="ARBA" id="ARBA00022679"/>
    </source>
</evidence>
<evidence type="ECO:0000256" key="4">
    <source>
        <dbReference type="ARBA" id="ARBA00022475"/>
    </source>
</evidence>
<keyword evidence="11 14" id="KW-1133">Transmembrane helix</keyword>
<evidence type="ECO:0000256" key="12">
    <source>
        <dbReference type="ARBA" id="ARBA00023012"/>
    </source>
</evidence>
<keyword evidence="8" id="KW-0547">Nucleotide-binding</keyword>
<dbReference type="Proteomes" id="UP000295788">
    <property type="component" value="Unassembled WGS sequence"/>
</dbReference>
<dbReference type="InterPro" id="IPR005467">
    <property type="entry name" value="His_kinase_dom"/>
</dbReference>
<dbReference type="Gene3D" id="3.30.450.20">
    <property type="entry name" value="PAS domain"/>
    <property type="match status" value="2"/>
</dbReference>
<keyword evidence="10" id="KW-0067">ATP-binding</keyword>
<dbReference type="RefSeq" id="WP_165895038.1">
    <property type="nucleotide sequence ID" value="NZ_SMAB01000016.1"/>
</dbReference>
<organism evidence="16 17">
    <name type="scientific">Tepidibacillus fermentans</name>
    <dbReference type="NCBI Taxonomy" id="1281767"/>
    <lineage>
        <taxon>Bacteria</taxon>
        <taxon>Bacillati</taxon>
        <taxon>Bacillota</taxon>
        <taxon>Bacilli</taxon>
        <taxon>Bacillales</taxon>
        <taxon>Bacillaceae</taxon>
        <taxon>Tepidibacillus</taxon>
    </lineage>
</organism>
<evidence type="ECO:0000256" key="8">
    <source>
        <dbReference type="ARBA" id="ARBA00022741"/>
    </source>
</evidence>
<evidence type="ECO:0000256" key="3">
    <source>
        <dbReference type="ARBA" id="ARBA00012438"/>
    </source>
</evidence>
<keyword evidence="12" id="KW-0902">Two-component regulatory system</keyword>
<evidence type="ECO:0000256" key="7">
    <source>
        <dbReference type="ARBA" id="ARBA00022692"/>
    </source>
</evidence>
<keyword evidence="17" id="KW-1185">Reference proteome</keyword>
<keyword evidence="6" id="KW-0808">Transferase</keyword>
<dbReference type="InterPro" id="IPR003594">
    <property type="entry name" value="HATPase_dom"/>
</dbReference>
<dbReference type="SUPFAM" id="SSF55874">
    <property type="entry name" value="ATPase domain of HSP90 chaperone/DNA topoisomerase II/histidine kinase"/>
    <property type="match status" value="1"/>
</dbReference>
<comment type="caution">
    <text evidence="16">The sequence shown here is derived from an EMBL/GenBank/DDBJ whole genome shotgun (WGS) entry which is preliminary data.</text>
</comment>
<dbReference type="InterPro" id="IPR029151">
    <property type="entry name" value="Sensor-like_sf"/>
</dbReference>
<dbReference type="CDD" id="cd00075">
    <property type="entry name" value="HATPase"/>
    <property type="match status" value="1"/>
</dbReference>
<dbReference type="PANTHER" id="PTHR43547:SF10">
    <property type="entry name" value="SENSOR HISTIDINE KINASE DCUS"/>
    <property type="match status" value="1"/>
</dbReference>
<dbReference type="Pfam" id="PF13188">
    <property type="entry name" value="PAS_8"/>
    <property type="match status" value="1"/>
</dbReference>
<dbReference type="PANTHER" id="PTHR43547">
    <property type="entry name" value="TWO-COMPONENT HISTIDINE KINASE"/>
    <property type="match status" value="1"/>
</dbReference>
<keyword evidence="9 16" id="KW-0418">Kinase</keyword>
<dbReference type="EMBL" id="SMAB01000016">
    <property type="protein sequence ID" value="TCS80596.1"/>
    <property type="molecule type" value="Genomic_DNA"/>
</dbReference>
<keyword evidence="13 14" id="KW-0472">Membrane</keyword>
<dbReference type="InterPro" id="IPR036890">
    <property type="entry name" value="HATPase_C_sf"/>
</dbReference>
<keyword evidence="5" id="KW-0597">Phosphoprotein</keyword>
<accession>A0A4R3KBP1</accession>
<evidence type="ECO:0000313" key="17">
    <source>
        <dbReference type="Proteomes" id="UP000295788"/>
    </source>
</evidence>
<dbReference type="SUPFAM" id="SSF103190">
    <property type="entry name" value="Sensory domain-like"/>
    <property type="match status" value="1"/>
</dbReference>
<dbReference type="PRINTS" id="PR00344">
    <property type="entry name" value="BCTRLSENSOR"/>
</dbReference>
<protein>
    <recommendedName>
        <fullName evidence="3">histidine kinase</fullName>
        <ecNumber evidence="3">2.7.13.3</ecNumber>
    </recommendedName>
</protein>
<comment type="catalytic activity">
    <reaction evidence="1">
        <text>ATP + protein L-histidine = ADP + protein N-phospho-L-histidine.</text>
        <dbReference type="EC" id="2.7.13.3"/>
    </reaction>
</comment>